<accession>A0A1G6VDC2</accession>
<dbReference type="RefSeq" id="WP_091454537.1">
    <property type="nucleotide sequence ID" value="NZ_FMZZ01000012.1"/>
</dbReference>
<evidence type="ECO:0008006" key="4">
    <source>
        <dbReference type="Google" id="ProtNLM"/>
    </source>
</evidence>
<name>A0A1G6VDC2_9PSEU</name>
<dbReference type="PROSITE" id="PS51257">
    <property type="entry name" value="PROKAR_LIPOPROTEIN"/>
    <property type="match status" value="1"/>
</dbReference>
<evidence type="ECO:0000313" key="2">
    <source>
        <dbReference type="EMBL" id="SDD51622.1"/>
    </source>
</evidence>
<dbReference type="Proteomes" id="UP000199501">
    <property type="component" value="Unassembled WGS sequence"/>
</dbReference>
<gene>
    <name evidence="2" type="ORF">SAMN05216174_11278</name>
</gene>
<reference evidence="3" key="1">
    <citation type="submission" date="2016-10" db="EMBL/GenBank/DDBJ databases">
        <authorList>
            <person name="Varghese N."/>
            <person name="Submissions S."/>
        </authorList>
    </citation>
    <scope>NUCLEOTIDE SEQUENCE [LARGE SCALE GENOMIC DNA]</scope>
    <source>
        <strain evidence="3">IBRC-M 10403</strain>
    </source>
</reference>
<protein>
    <recommendedName>
        <fullName evidence="4">DUF3558 domain-containing protein</fullName>
    </recommendedName>
</protein>
<dbReference type="InterPro" id="IPR024520">
    <property type="entry name" value="DUF3558"/>
</dbReference>
<feature type="signal peptide" evidence="1">
    <location>
        <begin position="1"/>
        <end position="18"/>
    </location>
</feature>
<sequence>MRRVVALAASALTLAACGTPLPGAPVPAAGFAPVPVTAATPDVRIDAPRALDGVDLCGLLDQDDLVEAGGLAAPPERRTSAFPESCAFPLGNGAPGDLALVAFHKPLDQVRRDQPDGHEETTLGHSTWLHCIVSKSHRTCVAAVAVAPDRSLVVAMDKRDISEHKLLRQLQPITETVLSRLPHA</sequence>
<keyword evidence="1" id="KW-0732">Signal</keyword>
<keyword evidence="3" id="KW-1185">Reference proteome</keyword>
<dbReference type="EMBL" id="FMZZ01000012">
    <property type="protein sequence ID" value="SDD51622.1"/>
    <property type="molecule type" value="Genomic_DNA"/>
</dbReference>
<evidence type="ECO:0000313" key="3">
    <source>
        <dbReference type="Proteomes" id="UP000199501"/>
    </source>
</evidence>
<dbReference type="Pfam" id="PF12079">
    <property type="entry name" value="DUF3558"/>
    <property type="match status" value="1"/>
</dbReference>
<organism evidence="2 3">
    <name type="scientific">Actinokineospora iranica</name>
    <dbReference type="NCBI Taxonomy" id="1271860"/>
    <lineage>
        <taxon>Bacteria</taxon>
        <taxon>Bacillati</taxon>
        <taxon>Actinomycetota</taxon>
        <taxon>Actinomycetes</taxon>
        <taxon>Pseudonocardiales</taxon>
        <taxon>Pseudonocardiaceae</taxon>
        <taxon>Actinokineospora</taxon>
    </lineage>
</organism>
<feature type="chain" id="PRO_5038705383" description="DUF3558 domain-containing protein" evidence="1">
    <location>
        <begin position="19"/>
        <end position="184"/>
    </location>
</feature>
<evidence type="ECO:0000256" key="1">
    <source>
        <dbReference type="SAM" id="SignalP"/>
    </source>
</evidence>
<proteinExistence type="predicted"/>
<dbReference type="AlphaFoldDB" id="A0A1G6VDC2"/>